<organism evidence="1 2">
    <name type="scientific">Dallia pectoralis</name>
    <name type="common">Alaska blackfish</name>
    <dbReference type="NCBI Taxonomy" id="75939"/>
    <lineage>
        <taxon>Eukaryota</taxon>
        <taxon>Metazoa</taxon>
        <taxon>Chordata</taxon>
        <taxon>Craniata</taxon>
        <taxon>Vertebrata</taxon>
        <taxon>Euteleostomi</taxon>
        <taxon>Actinopterygii</taxon>
        <taxon>Neopterygii</taxon>
        <taxon>Teleostei</taxon>
        <taxon>Protacanthopterygii</taxon>
        <taxon>Esociformes</taxon>
        <taxon>Umbridae</taxon>
        <taxon>Dallia</taxon>
    </lineage>
</organism>
<gene>
    <name evidence="1" type="ORF">DPEC_G00343830</name>
</gene>
<sequence>MFLDYCITVELCRTRQVGTRLQIAHALGLYIIIINIFTIIPFWLLSPLFITGLIRGFSLQNRQLSVPERRIEESSERRNRATQKARFLSRDTSNPIQSHFIASWFNR</sequence>
<keyword evidence="2" id="KW-1185">Reference proteome</keyword>
<name>A0ACC2F2Y2_DALPE</name>
<accession>A0ACC2F2Y2</accession>
<evidence type="ECO:0000313" key="2">
    <source>
        <dbReference type="Proteomes" id="UP001157502"/>
    </source>
</evidence>
<dbReference type="EMBL" id="CM055762">
    <property type="protein sequence ID" value="KAJ7985763.1"/>
    <property type="molecule type" value="Genomic_DNA"/>
</dbReference>
<dbReference type="Proteomes" id="UP001157502">
    <property type="component" value="Chromosome 35"/>
</dbReference>
<reference evidence="1" key="1">
    <citation type="submission" date="2021-05" db="EMBL/GenBank/DDBJ databases">
        <authorList>
            <person name="Pan Q."/>
            <person name="Jouanno E."/>
            <person name="Zahm M."/>
            <person name="Klopp C."/>
            <person name="Cabau C."/>
            <person name="Louis A."/>
            <person name="Berthelot C."/>
            <person name="Parey E."/>
            <person name="Roest Crollius H."/>
            <person name="Montfort J."/>
            <person name="Robinson-Rechavi M."/>
            <person name="Bouchez O."/>
            <person name="Lampietro C."/>
            <person name="Lopez Roques C."/>
            <person name="Donnadieu C."/>
            <person name="Postlethwait J."/>
            <person name="Bobe J."/>
            <person name="Dillon D."/>
            <person name="Chandos A."/>
            <person name="von Hippel F."/>
            <person name="Guiguen Y."/>
        </authorList>
    </citation>
    <scope>NUCLEOTIDE SEQUENCE</scope>
    <source>
        <strain evidence="1">YG-Jan2019</strain>
    </source>
</reference>
<comment type="caution">
    <text evidence="1">The sequence shown here is derived from an EMBL/GenBank/DDBJ whole genome shotgun (WGS) entry which is preliminary data.</text>
</comment>
<protein>
    <submittedName>
        <fullName evidence="1">Uncharacterized protein</fullName>
    </submittedName>
</protein>
<proteinExistence type="predicted"/>
<evidence type="ECO:0000313" key="1">
    <source>
        <dbReference type="EMBL" id="KAJ7985763.1"/>
    </source>
</evidence>